<name>A0AAN9HW21_CROPI</name>
<dbReference type="AlphaFoldDB" id="A0AAN9HW21"/>
<gene>
    <name evidence="2" type="ORF">RIF29_42174</name>
    <name evidence="3" type="ORF">RIF29_42175</name>
</gene>
<keyword evidence="4" id="KW-1185">Reference proteome</keyword>
<dbReference type="PANTHER" id="PTHR31293:SF12">
    <property type="entry name" value="RNI-LIKE SUPERFAMILY PROTEIN"/>
    <property type="match status" value="1"/>
</dbReference>
<dbReference type="PANTHER" id="PTHR31293">
    <property type="entry name" value="RNI-LIKE SUPERFAMILY PROTEIN"/>
    <property type="match status" value="1"/>
</dbReference>
<dbReference type="InterPro" id="IPR001810">
    <property type="entry name" value="F-box_dom"/>
</dbReference>
<feature type="domain" description="F-box" evidence="1">
    <location>
        <begin position="9"/>
        <end position="45"/>
    </location>
</feature>
<dbReference type="SUPFAM" id="SSF52058">
    <property type="entry name" value="L domain-like"/>
    <property type="match status" value="1"/>
</dbReference>
<dbReference type="SMART" id="SM00256">
    <property type="entry name" value="FBOX"/>
    <property type="match status" value="1"/>
</dbReference>
<organism evidence="2 4">
    <name type="scientific">Crotalaria pallida</name>
    <name type="common">Smooth rattlebox</name>
    <name type="synonym">Crotalaria striata</name>
    <dbReference type="NCBI Taxonomy" id="3830"/>
    <lineage>
        <taxon>Eukaryota</taxon>
        <taxon>Viridiplantae</taxon>
        <taxon>Streptophyta</taxon>
        <taxon>Embryophyta</taxon>
        <taxon>Tracheophyta</taxon>
        <taxon>Spermatophyta</taxon>
        <taxon>Magnoliopsida</taxon>
        <taxon>eudicotyledons</taxon>
        <taxon>Gunneridae</taxon>
        <taxon>Pentapetalae</taxon>
        <taxon>rosids</taxon>
        <taxon>fabids</taxon>
        <taxon>Fabales</taxon>
        <taxon>Fabaceae</taxon>
        <taxon>Papilionoideae</taxon>
        <taxon>50 kb inversion clade</taxon>
        <taxon>genistoids sensu lato</taxon>
        <taxon>core genistoids</taxon>
        <taxon>Crotalarieae</taxon>
        <taxon>Crotalaria</taxon>
    </lineage>
</organism>
<dbReference type="Proteomes" id="UP001372338">
    <property type="component" value="Unassembled WGS sequence"/>
</dbReference>
<sequence>MKKKKKEEEDRVSNLPDEVIYHILSYVDARTAAQTSVLSRRWRKFWSSLTVLNFNGSSSPFQDASHFLSFVDNFLFHRNQSSKVEVLRLDLVDYDIEEVDVVDSIIDCVTPKDISHLSIEACCVVQSLPTLSASRTLTTLKLGNISTETSSFNLASLEMLHLSSCRFELRDVEVLEPVTGCPNLRSLYLHDCHYYGKFDKYRIRAPRLGLLSIWCLRVDEIFDPDCVIELSTPSLRSFSYSDHSDLYPFSTLRRIRALDKFSINLGDWETVITNFNFSLGDREGFGFTTKLNQAEATHLINKLAQLFQAMGRAKSVSLSSQVVRVLSKFCELLDDRPSPFTRVKTFKIINESSAAHLRIPSIVMAYLAGASPHFSSYRRPT</sequence>
<dbReference type="EMBL" id="JAYWIO010000008">
    <property type="protein sequence ID" value="KAK7247294.1"/>
    <property type="molecule type" value="Genomic_DNA"/>
</dbReference>
<dbReference type="InterPro" id="IPR036047">
    <property type="entry name" value="F-box-like_dom_sf"/>
</dbReference>
<dbReference type="Gene3D" id="1.20.1280.50">
    <property type="match status" value="1"/>
</dbReference>
<evidence type="ECO:0000259" key="1">
    <source>
        <dbReference type="PROSITE" id="PS50181"/>
    </source>
</evidence>
<dbReference type="SUPFAM" id="SSF81383">
    <property type="entry name" value="F-box domain"/>
    <property type="match status" value="1"/>
</dbReference>
<dbReference type="InterPro" id="IPR032675">
    <property type="entry name" value="LRR_dom_sf"/>
</dbReference>
<comment type="caution">
    <text evidence="2">The sequence shown here is derived from an EMBL/GenBank/DDBJ whole genome shotgun (WGS) entry which is preliminary data.</text>
</comment>
<evidence type="ECO:0000313" key="4">
    <source>
        <dbReference type="Proteomes" id="UP001372338"/>
    </source>
</evidence>
<evidence type="ECO:0000313" key="2">
    <source>
        <dbReference type="EMBL" id="KAK7247293.1"/>
    </source>
</evidence>
<accession>A0AAN9HW21</accession>
<protein>
    <recommendedName>
        <fullName evidence="1">F-box domain-containing protein</fullName>
    </recommendedName>
</protein>
<dbReference type="Pfam" id="PF00646">
    <property type="entry name" value="F-box"/>
    <property type="match status" value="1"/>
</dbReference>
<dbReference type="InterPro" id="IPR055294">
    <property type="entry name" value="FBL60-like"/>
</dbReference>
<reference evidence="2 4" key="1">
    <citation type="submission" date="2024-01" db="EMBL/GenBank/DDBJ databases">
        <title>The genomes of 5 underutilized Papilionoideae crops provide insights into root nodulation and disease resistanc.</title>
        <authorList>
            <person name="Yuan L."/>
        </authorList>
    </citation>
    <scope>NUCLEOTIDE SEQUENCE [LARGE SCALE GENOMIC DNA]</scope>
    <source>
        <strain evidence="2">ZHUSHIDOU_FW_LH</strain>
        <tissue evidence="2">Leaf</tissue>
    </source>
</reference>
<proteinExistence type="predicted"/>
<evidence type="ECO:0000313" key="3">
    <source>
        <dbReference type="EMBL" id="KAK7247294.1"/>
    </source>
</evidence>
<dbReference type="InterPro" id="IPR053781">
    <property type="entry name" value="F-box_AtFBL13-like"/>
</dbReference>
<dbReference type="Gene3D" id="3.80.10.10">
    <property type="entry name" value="Ribonuclease Inhibitor"/>
    <property type="match status" value="1"/>
</dbReference>
<dbReference type="EMBL" id="JAYWIO010000008">
    <property type="protein sequence ID" value="KAK7247293.1"/>
    <property type="molecule type" value="Genomic_DNA"/>
</dbReference>
<dbReference type="PROSITE" id="PS50181">
    <property type="entry name" value="FBOX"/>
    <property type="match status" value="1"/>
</dbReference>
<dbReference type="CDD" id="cd22160">
    <property type="entry name" value="F-box_AtFBL13-like"/>
    <property type="match status" value="1"/>
</dbReference>